<gene>
    <name evidence="3" type="ORF">JD82_04973</name>
</gene>
<feature type="compositionally biased region" description="Pro residues" evidence="1">
    <location>
        <begin position="75"/>
        <end position="87"/>
    </location>
</feature>
<reference evidence="3 4" key="1">
    <citation type="submission" date="2019-07" db="EMBL/GenBank/DDBJ databases">
        <title>R&amp;d 2014.</title>
        <authorList>
            <person name="Klenk H.-P."/>
        </authorList>
    </citation>
    <scope>NUCLEOTIDE SEQUENCE [LARGE SCALE GENOMIC DNA]</scope>
    <source>
        <strain evidence="3 4">DSM 43194</strain>
    </source>
</reference>
<sequence length="95" mass="10422">MPILVAIVVAVLVIVTTIGVALVLHIHAARRRATAYADQPAYQPTSVDSRGRWRISSLGDELIEPATYRLNTDPDGPPGDFPPPLYPAPERRKRP</sequence>
<dbReference type="AlphaFoldDB" id="A0A660C9E3"/>
<evidence type="ECO:0000256" key="1">
    <source>
        <dbReference type="SAM" id="MobiDB-lite"/>
    </source>
</evidence>
<dbReference type="RefSeq" id="WP_030534157.1">
    <property type="nucleotide sequence ID" value="NZ_JOIJ01000025.1"/>
</dbReference>
<keyword evidence="2" id="KW-0472">Membrane</keyword>
<protein>
    <submittedName>
        <fullName evidence="3">Uncharacterized protein</fullName>
    </submittedName>
</protein>
<evidence type="ECO:0000313" key="3">
    <source>
        <dbReference type="EMBL" id="TWH15985.1"/>
    </source>
</evidence>
<keyword evidence="2" id="KW-0812">Transmembrane</keyword>
<dbReference type="Proteomes" id="UP000317303">
    <property type="component" value="Unassembled WGS sequence"/>
</dbReference>
<name>A0A660C9E3_9PSEU</name>
<feature type="transmembrane region" description="Helical" evidence="2">
    <location>
        <begin position="6"/>
        <end position="26"/>
    </location>
</feature>
<evidence type="ECO:0000256" key="2">
    <source>
        <dbReference type="SAM" id="Phobius"/>
    </source>
</evidence>
<evidence type="ECO:0000313" key="4">
    <source>
        <dbReference type="Proteomes" id="UP000317303"/>
    </source>
</evidence>
<comment type="caution">
    <text evidence="3">The sequence shown here is derived from an EMBL/GenBank/DDBJ whole genome shotgun (WGS) entry which is preliminary data.</text>
</comment>
<proteinExistence type="predicted"/>
<dbReference type="EMBL" id="VLJV01000002">
    <property type="protein sequence ID" value="TWH15985.1"/>
    <property type="molecule type" value="Genomic_DNA"/>
</dbReference>
<organism evidence="3 4">
    <name type="scientific">Prauserella rugosa</name>
    <dbReference type="NCBI Taxonomy" id="43354"/>
    <lineage>
        <taxon>Bacteria</taxon>
        <taxon>Bacillati</taxon>
        <taxon>Actinomycetota</taxon>
        <taxon>Actinomycetes</taxon>
        <taxon>Pseudonocardiales</taxon>
        <taxon>Pseudonocardiaceae</taxon>
        <taxon>Prauserella</taxon>
    </lineage>
</organism>
<keyword evidence="4" id="KW-1185">Reference proteome</keyword>
<keyword evidence="2" id="KW-1133">Transmembrane helix</keyword>
<feature type="region of interest" description="Disordered" evidence="1">
    <location>
        <begin position="67"/>
        <end position="95"/>
    </location>
</feature>
<accession>A0A660C9E3</accession>